<keyword evidence="4" id="KW-0812">Transmembrane</keyword>
<dbReference type="PANTHER" id="PTHR47844:SF1">
    <property type="entry name" value="EXOSTOSIN-LIKE 2"/>
    <property type="match status" value="1"/>
</dbReference>
<dbReference type="Pfam" id="PF13641">
    <property type="entry name" value="Glyco_tranf_2_3"/>
    <property type="match status" value="1"/>
</dbReference>
<protein>
    <recommendedName>
        <fullName evidence="10">Glycosyltransferase 2-like domain-containing protein</fullName>
    </recommendedName>
</protein>
<keyword evidence="2" id="KW-0328">Glycosyltransferase</keyword>
<evidence type="ECO:0000256" key="5">
    <source>
        <dbReference type="ARBA" id="ARBA00022989"/>
    </source>
</evidence>
<dbReference type="EMBL" id="KE721278">
    <property type="protein sequence ID" value="ERF70808.1"/>
    <property type="molecule type" value="Genomic_DNA"/>
</dbReference>
<evidence type="ECO:0000313" key="8">
    <source>
        <dbReference type="EMBL" id="ERF70808.1"/>
    </source>
</evidence>
<dbReference type="eggNOG" id="KOG3237">
    <property type="taxonomic scope" value="Eukaryota"/>
</dbReference>
<reference evidence="9" key="1">
    <citation type="journal article" date="2014" name="BMC Genomics">
        <title>Genome characteristics reveal the impact of lichenization on lichen-forming fungus Endocarpon pusillum Hedwig (Verrucariales, Ascomycota).</title>
        <authorList>
            <person name="Wang Y.-Y."/>
            <person name="Liu B."/>
            <person name="Zhang X.-Y."/>
            <person name="Zhou Q.-M."/>
            <person name="Zhang T."/>
            <person name="Li H."/>
            <person name="Yu Y.-F."/>
            <person name="Zhang X.-L."/>
            <person name="Hao X.-Y."/>
            <person name="Wang M."/>
            <person name="Wang L."/>
            <person name="Wei J.-C."/>
        </authorList>
    </citation>
    <scope>NUCLEOTIDE SEQUENCE [LARGE SCALE GENOMIC DNA]</scope>
    <source>
        <strain evidence="9">Z07020 / HMAS-L-300199</strain>
    </source>
</reference>
<evidence type="ECO:0000256" key="6">
    <source>
        <dbReference type="ARBA" id="ARBA00023136"/>
    </source>
</evidence>
<keyword evidence="3" id="KW-0808">Transferase</keyword>
<keyword evidence="9" id="KW-1185">Reference proteome</keyword>
<dbReference type="Proteomes" id="UP000019373">
    <property type="component" value="Unassembled WGS sequence"/>
</dbReference>
<sequence length="655" mass="75273">MFSVAPLSYLSCFIGLFLYRYVRYVVNLVAFSCFRPIPLPEKPSLTSDDVTVILPSLEGRGMELEHTIESILQNEPKELILVTIQANLELAQKTIAKMPASQHDRLRCLSVPNPNKRRQMARAIPEVNTKIIVFADDDVSWPRQTLKWMLAPFENEKYGGVVTCQRLRRKEYPIFSQKRIWSFLGALYLERRNFDCAATTFMDGGVPCMSGRTVAYRTKILRDKNFTYEFTNEAWWFGKYRLNADDDNFITRWMVSHGWKTYMQYHPECEVQTILEDNPKYLKQCVRWSRSNWRSNLTSMFTERHIWSGQPYSAYAVHLTTLSPPAFIGDSTLVWLLWKAGQTWPEEQQHLAIYSLLVWMFISKFSKNLGHYIRYPSDTALLPVSIFFGWFHGLIKLYAMVTLDVDYSLRARDYNLKKQKLAILSQKARNRNEDEFAFGMLSANKAQAGKHGRVDTQANRLSHDAVKLLKTQDAGYLRTVAGRGRKEISKLEQDVVMTKASGNGRKVLFVEEDERLNGTKGRAEKRKKLSNEVAAAGNNQEEQEVTSLGTENIASVTGTTVYAIDIDSSSTKPTAPTSKKALAAQRDAMRDLRAARKRRKRLAELRVAKLEALKKRQREIMAAADELELQRAKMARTVGGVNKDGIKWKIRERKR</sequence>
<comment type="subcellular location">
    <subcellularLocation>
        <location evidence="1">Membrane</location>
    </subcellularLocation>
</comment>
<dbReference type="HOGENOM" id="CLU_418575_0_0_1"/>
<dbReference type="AlphaFoldDB" id="U1GFD1"/>
<organism evidence="8 9">
    <name type="scientific">Endocarpon pusillum (strain Z07020 / HMAS-L-300199)</name>
    <name type="common">Lichen-forming fungus</name>
    <dbReference type="NCBI Taxonomy" id="1263415"/>
    <lineage>
        <taxon>Eukaryota</taxon>
        <taxon>Fungi</taxon>
        <taxon>Dikarya</taxon>
        <taxon>Ascomycota</taxon>
        <taxon>Pezizomycotina</taxon>
        <taxon>Eurotiomycetes</taxon>
        <taxon>Chaetothyriomycetidae</taxon>
        <taxon>Verrucariales</taxon>
        <taxon>Verrucariaceae</taxon>
        <taxon>Endocarpon</taxon>
    </lineage>
</organism>
<dbReference type="GO" id="GO:0032040">
    <property type="term" value="C:small-subunit processome"/>
    <property type="evidence" value="ECO:0007669"/>
    <property type="project" value="InterPro"/>
</dbReference>
<evidence type="ECO:0000256" key="2">
    <source>
        <dbReference type="ARBA" id="ARBA00022676"/>
    </source>
</evidence>
<dbReference type="CDD" id="cd06434">
    <property type="entry name" value="GT2_HAS"/>
    <property type="match status" value="1"/>
</dbReference>
<keyword evidence="7" id="KW-0325">Glycoprotein</keyword>
<dbReference type="GO" id="GO:0016020">
    <property type="term" value="C:membrane"/>
    <property type="evidence" value="ECO:0007669"/>
    <property type="project" value="UniProtKB-SubCell"/>
</dbReference>
<keyword evidence="6" id="KW-0472">Membrane</keyword>
<gene>
    <name evidence="8" type="ORF">EPUS_02330</name>
</gene>
<dbReference type="RefSeq" id="XP_007803427.1">
    <property type="nucleotide sequence ID" value="XM_007805236.1"/>
</dbReference>
<evidence type="ECO:0000256" key="4">
    <source>
        <dbReference type="ARBA" id="ARBA00022692"/>
    </source>
</evidence>
<dbReference type="GO" id="GO:0006364">
    <property type="term" value="P:rRNA processing"/>
    <property type="evidence" value="ECO:0007669"/>
    <property type="project" value="InterPro"/>
</dbReference>
<dbReference type="GO" id="GO:0016757">
    <property type="term" value="F:glycosyltransferase activity"/>
    <property type="evidence" value="ECO:0007669"/>
    <property type="project" value="UniProtKB-KW"/>
</dbReference>
<dbReference type="OrthoDB" id="2849215at2759"/>
<evidence type="ECO:0000256" key="7">
    <source>
        <dbReference type="ARBA" id="ARBA00023180"/>
    </source>
</evidence>
<dbReference type="InterPro" id="IPR007144">
    <property type="entry name" value="SSU_processome_Utp11"/>
</dbReference>
<evidence type="ECO:0000256" key="3">
    <source>
        <dbReference type="ARBA" id="ARBA00022679"/>
    </source>
</evidence>
<accession>U1GFD1</accession>
<dbReference type="Pfam" id="PF03998">
    <property type="entry name" value="Utp11"/>
    <property type="match status" value="1"/>
</dbReference>
<dbReference type="GeneID" id="19237384"/>
<dbReference type="InterPro" id="IPR052427">
    <property type="entry name" value="Glycosyltrans_GT2/GT47"/>
</dbReference>
<dbReference type="InterPro" id="IPR029044">
    <property type="entry name" value="Nucleotide-diphossugar_trans"/>
</dbReference>
<evidence type="ECO:0008006" key="10">
    <source>
        <dbReference type="Google" id="ProtNLM"/>
    </source>
</evidence>
<keyword evidence="5" id="KW-1133">Transmembrane helix</keyword>
<name>U1GFD1_ENDPU</name>
<dbReference type="Gene3D" id="3.90.550.10">
    <property type="entry name" value="Spore Coat Polysaccharide Biosynthesis Protein SpsA, Chain A"/>
    <property type="match status" value="1"/>
</dbReference>
<dbReference type="PANTHER" id="PTHR47844">
    <property type="entry name" value="SYNTHASE CPS1, PUTATIVE (AFU_ORTHOLOGUE AFUA_7G02500)-RELATED"/>
    <property type="match status" value="1"/>
</dbReference>
<dbReference type="SUPFAM" id="SSF53448">
    <property type="entry name" value="Nucleotide-diphospho-sugar transferases"/>
    <property type="match status" value="1"/>
</dbReference>
<evidence type="ECO:0000313" key="9">
    <source>
        <dbReference type="Proteomes" id="UP000019373"/>
    </source>
</evidence>
<proteinExistence type="predicted"/>
<evidence type="ECO:0000256" key="1">
    <source>
        <dbReference type="ARBA" id="ARBA00004370"/>
    </source>
</evidence>